<feature type="transmembrane region" description="Helical" evidence="1">
    <location>
        <begin position="85"/>
        <end position="105"/>
    </location>
</feature>
<keyword evidence="1" id="KW-0812">Transmembrane</keyword>
<sequence length="108" mass="11866">NYLFEFHCFSVENSSIAPSENIAFLSESGISVGVKTCTAQQIFSTGNEDFRLKAEVPGLTIIAGYFVIILTILIMIHVFKSDGPAPIVYGIFGAGISFVMERRILRKT</sequence>
<keyword evidence="1" id="KW-1133">Transmembrane helix</keyword>
<gene>
    <name evidence="2" type="ORF">S01H4_59413</name>
</gene>
<comment type="caution">
    <text evidence="2">The sequence shown here is derived from an EMBL/GenBank/DDBJ whole genome shotgun (WGS) entry which is preliminary data.</text>
</comment>
<feature type="non-terminal residue" evidence="2">
    <location>
        <position position="1"/>
    </location>
</feature>
<reference evidence="2" key="1">
    <citation type="journal article" date="2014" name="Front. Microbiol.">
        <title>High frequency of phylogenetically diverse reductive dehalogenase-homologous genes in deep subseafloor sedimentary metagenomes.</title>
        <authorList>
            <person name="Kawai M."/>
            <person name="Futagami T."/>
            <person name="Toyoda A."/>
            <person name="Takaki Y."/>
            <person name="Nishi S."/>
            <person name="Hori S."/>
            <person name="Arai W."/>
            <person name="Tsubouchi T."/>
            <person name="Morono Y."/>
            <person name="Uchiyama I."/>
            <person name="Ito T."/>
            <person name="Fujiyama A."/>
            <person name="Inagaki F."/>
            <person name="Takami H."/>
        </authorList>
    </citation>
    <scope>NUCLEOTIDE SEQUENCE</scope>
    <source>
        <strain evidence="2">Expedition CK06-06</strain>
    </source>
</reference>
<evidence type="ECO:0000313" key="2">
    <source>
        <dbReference type="EMBL" id="GAH08234.1"/>
    </source>
</evidence>
<protein>
    <submittedName>
        <fullName evidence="2">Uncharacterized protein</fullName>
    </submittedName>
</protein>
<feature type="transmembrane region" description="Helical" evidence="1">
    <location>
        <begin position="59"/>
        <end position="79"/>
    </location>
</feature>
<organism evidence="2">
    <name type="scientific">marine sediment metagenome</name>
    <dbReference type="NCBI Taxonomy" id="412755"/>
    <lineage>
        <taxon>unclassified sequences</taxon>
        <taxon>metagenomes</taxon>
        <taxon>ecological metagenomes</taxon>
    </lineage>
</organism>
<dbReference type="EMBL" id="BART01034839">
    <property type="protein sequence ID" value="GAH08234.1"/>
    <property type="molecule type" value="Genomic_DNA"/>
</dbReference>
<evidence type="ECO:0000256" key="1">
    <source>
        <dbReference type="SAM" id="Phobius"/>
    </source>
</evidence>
<keyword evidence="1" id="KW-0472">Membrane</keyword>
<accession>X1DTD1</accession>
<proteinExistence type="predicted"/>
<name>X1DTD1_9ZZZZ</name>
<dbReference type="AlphaFoldDB" id="X1DTD1"/>